<dbReference type="EC" id="3.6.1.55" evidence="11"/>
<evidence type="ECO:0000256" key="2">
    <source>
        <dbReference type="ARBA" id="ARBA00005582"/>
    </source>
</evidence>
<reference evidence="13 14" key="1">
    <citation type="submission" date="2020-08" db="EMBL/GenBank/DDBJ databases">
        <title>Sequencing the genomes of 1000 actinobacteria strains.</title>
        <authorList>
            <person name="Klenk H.-P."/>
        </authorList>
    </citation>
    <scope>NUCLEOTIDE SEQUENCE [LARGE SCALE GENOMIC DNA]</scope>
    <source>
        <strain evidence="13 14">DSM 44320</strain>
    </source>
</reference>
<keyword evidence="8" id="KW-0460">Magnesium</keyword>
<evidence type="ECO:0000256" key="5">
    <source>
        <dbReference type="ARBA" id="ARBA00022723"/>
    </source>
</evidence>
<dbReference type="PRINTS" id="PR00502">
    <property type="entry name" value="NUDIXFAMILY"/>
</dbReference>
<evidence type="ECO:0000256" key="7">
    <source>
        <dbReference type="ARBA" id="ARBA00022801"/>
    </source>
</evidence>
<sequence length="129" mass="14036">MAIVVVGAAIVADGRLLAAQRAEPPELAGGWEFPGGKVDEGESDEAALVRECQEELGVLVEIGERVGGEWPLGDDYVMRVWLASLVSGVPEAKEHLELRWLALDELYDVPWLAADLPVVRAVEFMLREG</sequence>
<dbReference type="GO" id="GO:0006260">
    <property type="term" value="P:DNA replication"/>
    <property type="evidence" value="ECO:0007669"/>
    <property type="project" value="UniProtKB-KW"/>
</dbReference>
<keyword evidence="7 13" id="KW-0378">Hydrolase</keyword>
<comment type="catalytic activity">
    <reaction evidence="10">
        <text>8-oxo-dGTP + H2O = 8-oxo-dGMP + diphosphate + H(+)</text>
        <dbReference type="Rhea" id="RHEA:31575"/>
        <dbReference type="ChEBI" id="CHEBI:15377"/>
        <dbReference type="ChEBI" id="CHEBI:15378"/>
        <dbReference type="ChEBI" id="CHEBI:33019"/>
        <dbReference type="ChEBI" id="CHEBI:63224"/>
        <dbReference type="ChEBI" id="CHEBI:77896"/>
        <dbReference type="EC" id="3.6.1.55"/>
    </reaction>
</comment>
<evidence type="ECO:0000256" key="1">
    <source>
        <dbReference type="ARBA" id="ARBA00001946"/>
    </source>
</evidence>
<dbReference type="SUPFAM" id="SSF55811">
    <property type="entry name" value="Nudix"/>
    <property type="match status" value="1"/>
</dbReference>
<name>A0A7W5VER2_9ACTN</name>
<dbReference type="InterPro" id="IPR015797">
    <property type="entry name" value="NUDIX_hydrolase-like_dom_sf"/>
</dbReference>
<organism evidence="13 14">
    <name type="scientific">Nonomuraea dietziae</name>
    <dbReference type="NCBI Taxonomy" id="65515"/>
    <lineage>
        <taxon>Bacteria</taxon>
        <taxon>Bacillati</taxon>
        <taxon>Actinomycetota</taxon>
        <taxon>Actinomycetes</taxon>
        <taxon>Streptosporangiales</taxon>
        <taxon>Streptosporangiaceae</taxon>
        <taxon>Nonomuraea</taxon>
    </lineage>
</organism>
<dbReference type="Proteomes" id="UP000579945">
    <property type="component" value="Unassembled WGS sequence"/>
</dbReference>
<dbReference type="GO" id="GO:0044715">
    <property type="term" value="F:8-oxo-dGDP phosphatase activity"/>
    <property type="evidence" value="ECO:0007669"/>
    <property type="project" value="TreeGrafter"/>
</dbReference>
<evidence type="ECO:0000256" key="11">
    <source>
        <dbReference type="ARBA" id="ARBA00038905"/>
    </source>
</evidence>
<dbReference type="AlphaFoldDB" id="A0A7W5VER2"/>
<evidence type="ECO:0000256" key="9">
    <source>
        <dbReference type="ARBA" id="ARBA00023204"/>
    </source>
</evidence>
<proteinExistence type="inferred from homology"/>
<dbReference type="RefSeq" id="WP_183655455.1">
    <property type="nucleotide sequence ID" value="NZ_BAAAXX010000063.1"/>
</dbReference>
<dbReference type="Gene3D" id="3.90.79.10">
    <property type="entry name" value="Nucleoside Triphosphate Pyrophosphohydrolase"/>
    <property type="match status" value="1"/>
</dbReference>
<keyword evidence="9" id="KW-0234">DNA repair</keyword>
<dbReference type="GeneID" id="95392712"/>
<dbReference type="PROSITE" id="PS51462">
    <property type="entry name" value="NUDIX"/>
    <property type="match status" value="1"/>
</dbReference>
<comment type="similarity">
    <text evidence="2">Belongs to the Nudix hydrolase family.</text>
</comment>
<comment type="cofactor">
    <cofactor evidence="1">
        <name>Mg(2+)</name>
        <dbReference type="ChEBI" id="CHEBI:18420"/>
    </cofactor>
</comment>
<dbReference type="InterPro" id="IPR020476">
    <property type="entry name" value="Nudix_hydrolase"/>
</dbReference>
<keyword evidence="3" id="KW-0515">Mutator protein</keyword>
<dbReference type="GO" id="GO:0035539">
    <property type="term" value="F:8-oxo-7,8-dihydrodeoxyguanosine triphosphate pyrophosphatase activity"/>
    <property type="evidence" value="ECO:0007669"/>
    <property type="project" value="UniProtKB-EC"/>
</dbReference>
<evidence type="ECO:0000256" key="3">
    <source>
        <dbReference type="ARBA" id="ARBA00022457"/>
    </source>
</evidence>
<evidence type="ECO:0000313" key="14">
    <source>
        <dbReference type="Proteomes" id="UP000579945"/>
    </source>
</evidence>
<gene>
    <name evidence="13" type="ORF">FHR33_006435</name>
</gene>
<dbReference type="PANTHER" id="PTHR47707">
    <property type="entry name" value="8-OXO-DGTP DIPHOSPHATASE"/>
    <property type="match status" value="1"/>
</dbReference>
<dbReference type="InterPro" id="IPR047127">
    <property type="entry name" value="MutT-like"/>
</dbReference>
<dbReference type="EMBL" id="JACIBV010000001">
    <property type="protein sequence ID" value="MBB3730575.1"/>
    <property type="molecule type" value="Genomic_DNA"/>
</dbReference>
<comment type="caution">
    <text evidence="13">The sequence shown here is derived from an EMBL/GenBank/DDBJ whole genome shotgun (WGS) entry which is preliminary data.</text>
</comment>
<dbReference type="Pfam" id="PF00293">
    <property type="entry name" value="NUDIX"/>
    <property type="match status" value="1"/>
</dbReference>
<dbReference type="GO" id="GO:0046872">
    <property type="term" value="F:metal ion binding"/>
    <property type="evidence" value="ECO:0007669"/>
    <property type="project" value="UniProtKB-KW"/>
</dbReference>
<evidence type="ECO:0000259" key="12">
    <source>
        <dbReference type="PROSITE" id="PS51462"/>
    </source>
</evidence>
<keyword evidence="6" id="KW-0227">DNA damage</keyword>
<feature type="domain" description="Nudix hydrolase" evidence="12">
    <location>
        <begin position="1"/>
        <end position="126"/>
    </location>
</feature>
<accession>A0A7W5VER2</accession>
<dbReference type="InterPro" id="IPR000086">
    <property type="entry name" value="NUDIX_hydrolase_dom"/>
</dbReference>
<evidence type="ECO:0000256" key="4">
    <source>
        <dbReference type="ARBA" id="ARBA00022705"/>
    </source>
</evidence>
<keyword evidence="5" id="KW-0479">Metal-binding</keyword>
<evidence type="ECO:0000256" key="8">
    <source>
        <dbReference type="ARBA" id="ARBA00022842"/>
    </source>
</evidence>
<evidence type="ECO:0000256" key="6">
    <source>
        <dbReference type="ARBA" id="ARBA00022763"/>
    </source>
</evidence>
<dbReference type="GO" id="GO:0006281">
    <property type="term" value="P:DNA repair"/>
    <property type="evidence" value="ECO:0007669"/>
    <property type="project" value="UniProtKB-KW"/>
</dbReference>
<keyword evidence="4" id="KW-0235">DNA replication</keyword>
<evidence type="ECO:0000256" key="10">
    <source>
        <dbReference type="ARBA" id="ARBA00035861"/>
    </source>
</evidence>
<protein>
    <recommendedName>
        <fullName evidence="11">8-oxo-dGTP diphosphatase</fullName>
        <ecNumber evidence="11">3.6.1.55</ecNumber>
    </recommendedName>
</protein>
<dbReference type="CDD" id="cd03425">
    <property type="entry name" value="NUDIX_MutT_NudA_like"/>
    <property type="match status" value="1"/>
</dbReference>
<keyword evidence="14" id="KW-1185">Reference proteome</keyword>
<dbReference type="GO" id="GO:0008413">
    <property type="term" value="F:8-oxo-7,8-dihydroguanosine triphosphate pyrophosphatase activity"/>
    <property type="evidence" value="ECO:0007669"/>
    <property type="project" value="TreeGrafter"/>
</dbReference>
<dbReference type="GO" id="GO:0044716">
    <property type="term" value="F:8-oxo-GDP phosphatase activity"/>
    <property type="evidence" value="ECO:0007669"/>
    <property type="project" value="TreeGrafter"/>
</dbReference>
<evidence type="ECO:0000313" key="13">
    <source>
        <dbReference type="EMBL" id="MBB3730575.1"/>
    </source>
</evidence>
<dbReference type="PANTHER" id="PTHR47707:SF1">
    <property type="entry name" value="NUDIX HYDROLASE FAMILY PROTEIN"/>
    <property type="match status" value="1"/>
</dbReference>